<dbReference type="Proteomes" id="UP001437256">
    <property type="component" value="Unassembled WGS sequence"/>
</dbReference>
<evidence type="ECO:0000313" key="4">
    <source>
        <dbReference type="Proteomes" id="UP001437256"/>
    </source>
</evidence>
<reference evidence="3 4" key="1">
    <citation type="submission" date="2024-05" db="EMBL/GenBank/DDBJ databases">
        <title>A draft genome resource for the thread blight pathogen Marasmius tenuissimus strain MS-2.</title>
        <authorList>
            <person name="Yulfo-Soto G.E."/>
            <person name="Baruah I.K."/>
            <person name="Amoako-Attah I."/>
            <person name="Bukari Y."/>
            <person name="Meinhardt L.W."/>
            <person name="Bailey B.A."/>
            <person name="Cohen S.P."/>
        </authorList>
    </citation>
    <scope>NUCLEOTIDE SEQUENCE [LARGE SCALE GENOMIC DNA]</scope>
    <source>
        <strain evidence="3 4">MS-2</strain>
    </source>
</reference>
<evidence type="ECO:0000256" key="2">
    <source>
        <dbReference type="SAM" id="Phobius"/>
    </source>
</evidence>
<keyword evidence="2" id="KW-0812">Transmembrane</keyword>
<comment type="caution">
    <text evidence="3">The sequence shown here is derived from an EMBL/GenBank/DDBJ whole genome shotgun (WGS) entry which is preliminary data.</text>
</comment>
<dbReference type="EMBL" id="JBBXMP010000376">
    <property type="protein sequence ID" value="KAL0058062.1"/>
    <property type="molecule type" value="Genomic_DNA"/>
</dbReference>
<evidence type="ECO:0000256" key="1">
    <source>
        <dbReference type="SAM" id="MobiDB-lite"/>
    </source>
</evidence>
<feature type="transmembrane region" description="Helical" evidence="2">
    <location>
        <begin position="34"/>
        <end position="54"/>
    </location>
</feature>
<feature type="region of interest" description="Disordered" evidence="1">
    <location>
        <begin position="220"/>
        <end position="280"/>
    </location>
</feature>
<feature type="compositionally biased region" description="Basic and acidic residues" evidence="1">
    <location>
        <begin position="262"/>
        <end position="280"/>
    </location>
</feature>
<accession>A0ABR2ZC51</accession>
<evidence type="ECO:0000313" key="3">
    <source>
        <dbReference type="EMBL" id="KAL0058062.1"/>
    </source>
</evidence>
<keyword evidence="2" id="KW-0472">Membrane</keyword>
<proteinExistence type="predicted"/>
<protein>
    <submittedName>
        <fullName evidence="3">Uncharacterized protein</fullName>
    </submittedName>
</protein>
<sequence length="280" mass="31312">MTLEHLYFYSSSGAGEKWRREQKDDSDDNGGFSLYTYLVITVIVLLFAFTGIIFRNRQGQRRQSFRRIDAAIFGTSTWHEGGRRPVDYGKEPVMWETRLDSVRSQMAMENGMQGVGDNRPWKPLSIQFLDPSHKANEGSILGPHDITRNGLFHRLISRLQSRSIPSSPDPLPPNESTAVLSSKESDSQPTASLIHRSSSPLVGSEAQRVCLSVFITMPSPRSTVSEKDGDRRDRPKCGTETPDPMTLPPVEIGSLYVWARSSDGKTRSGDGARKEKEPEL</sequence>
<keyword evidence="4" id="KW-1185">Reference proteome</keyword>
<keyword evidence="2" id="KW-1133">Transmembrane helix</keyword>
<feature type="compositionally biased region" description="Polar residues" evidence="1">
    <location>
        <begin position="174"/>
        <end position="199"/>
    </location>
</feature>
<gene>
    <name evidence="3" type="ORF">AAF712_015276</name>
</gene>
<organism evidence="3 4">
    <name type="scientific">Marasmius tenuissimus</name>
    <dbReference type="NCBI Taxonomy" id="585030"/>
    <lineage>
        <taxon>Eukaryota</taxon>
        <taxon>Fungi</taxon>
        <taxon>Dikarya</taxon>
        <taxon>Basidiomycota</taxon>
        <taxon>Agaricomycotina</taxon>
        <taxon>Agaricomycetes</taxon>
        <taxon>Agaricomycetidae</taxon>
        <taxon>Agaricales</taxon>
        <taxon>Marasmiineae</taxon>
        <taxon>Marasmiaceae</taxon>
        <taxon>Marasmius</taxon>
    </lineage>
</organism>
<name>A0ABR2ZC51_9AGAR</name>
<feature type="compositionally biased region" description="Basic and acidic residues" evidence="1">
    <location>
        <begin position="224"/>
        <end position="237"/>
    </location>
</feature>
<feature type="region of interest" description="Disordered" evidence="1">
    <location>
        <begin position="162"/>
        <end position="199"/>
    </location>
</feature>